<dbReference type="PANTHER" id="PTHR39966:SF1">
    <property type="entry name" value="HEMERYTHRIN-LIKE DOMAIN-CONTAINING PROTEIN"/>
    <property type="match status" value="1"/>
</dbReference>
<dbReference type="PANTHER" id="PTHR39966">
    <property type="entry name" value="BLL2471 PROTEIN-RELATED"/>
    <property type="match status" value="1"/>
</dbReference>
<protein>
    <submittedName>
        <fullName evidence="3">Hemerythrin domain-containing protein</fullName>
    </submittedName>
</protein>
<dbReference type="EMBL" id="WSLF01000006">
    <property type="protein sequence ID" value="KAE9634029.1"/>
    <property type="molecule type" value="Genomic_DNA"/>
</dbReference>
<dbReference type="Gene3D" id="1.20.120.520">
    <property type="entry name" value="nmb1532 protein domain like"/>
    <property type="match status" value="1"/>
</dbReference>
<sequence length="186" mass="21363">MDAITLLMEEHKHIKRALTCIRKLCIAILNGKAVDTTLFYQIIDFVRNYADKHHHSKEETVLFKKMSEELGERIANGPIYGMFAEHDLGRLFMMNLENALREIEKGNLDARVDVIANAIAYTDLLHRHIQKEDTAIYTFAKKQLSNKAMAEVEEKCAEAEKAATEKNIQNKYLEFLNHLEEIAASL</sequence>
<comment type="caution">
    <text evidence="3">The sequence shown here is derived from an EMBL/GenBank/DDBJ whole genome shotgun (WGS) entry which is preliminary data.</text>
</comment>
<proteinExistence type="predicted"/>
<dbReference type="GO" id="GO:0005886">
    <property type="term" value="C:plasma membrane"/>
    <property type="evidence" value="ECO:0007669"/>
    <property type="project" value="TreeGrafter"/>
</dbReference>
<evidence type="ECO:0000313" key="3">
    <source>
        <dbReference type="EMBL" id="KAE9634029.1"/>
    </source>
</evidence>
<dbReference type="RefSeq" id="WP_158740311.1">
    <property type="nucleotide sequence ID" value="NZ_WSLF01000006.1"/>
</dbReference>
<dbReference type="Proteomes" id="UP000483018">
    <property type="component" value="Unassembled WGS sequence"/>
</dbReference>
<feature type="coiled-coil region" evidence="1">
    <location>
        <begin position="142"/>
        <end position="169"/>
    </location>
</feature>
<organism evidence="3 4">
    <name type="scientific">Defluviitalea raffinosedens</name>
    <dbReference type="NCBI Taxonomy" id="1450156"/>
    <lineage>
        <taxon>Bacteria</taxon>
        <taxon>Bacillati</taxon>
        <taxon>Bacillota</taxon>
        <taxon>Clostridia</taxon>
        <taxon>Lachnospirales</taxon>
        <taxon>Defluviitaleaceae</taxon>
        <taxon>Defluviitalea</taxon>
    </lineage>
</organism>
<dbReference type="AlphaFoldDB" id="A0A7C8HI08"/>
<evidence type="ECO:0000259" key="2">
    <source>
        <dbReference type="Pfam" id="PF01814"/>
    </source>
</evidence>
<keyword evidence="4" id="KW-1185">Reference proteome</keyword>
<feature type="domain" description="Hemerythrin-like" evidence="2">
    <location>
        <begin position="3"/>
        <end position="139"/>
    </location>
</feature>
<dbReference type="OrthoDB" id="9785474at2"/>
<evidence type="ECO:0000313" key="4">
    <source>
        <dbReference type="Proteomes" id="UP000483018"/>
    </source>
</evidence>
<dbReference type="InterPro" id="IPR012312">
    <property type="entry name" value="Hemerythrin-like"/>
</dbReference>
<accession>A0A7C8HI08</accession>
<name>A0A7C8HI08_9FIRM</name>
<evidence type="ECO:0000256" key="1">
    <source>
        <dbReference type="SAM" id="Coils"/>
    </source>
</evidence>
<keyword evidence="1" id="KW-0175">Coiled coil</keyword>
<dbReference type="Pfam" id="PF01814">
    <property type="entry name" value="Hemerythrin"/>
    <property type="match status" value="1"/>
</dbReference>
<gene>
    <name evidence="3" type="ORF">GND95_07860</name>
</gene>
<reference evidence="3 4" key="1">
    <citation type="submission" date="2019-12" db="EMBL/GenBank/DDBJ databases">
        <title>Defluviitalea raffinosedens, isolated from a biogas fermenter, genome sequencing and characterization.</title>
        <authorList>
            <person name="Rettenmaier R."/>
            <person name="Schneider M."/>
            <person name="Neuhaus K."/>
            <person name="Liebl W."/>
            <person name="Zverlov V."/>
        </authorList>
    </citation>
    <scope>NUCLEOTIDE SEQUENCE [LARGE SCALE GENOMIC DNA]</scope>
    <source>
        <strain evidence="3 4">249c-K6</strain>
    </source>
</reference>